<feature type="transmembrane region" description="Helical" evidence="1">
    <location>
        <begin position="260"/>
        <end position="279"/>
    </location>
</feature>
<organism evidence="2">
    <name type="scientific">uncultured Sulfurovum sp</name>
    <dbReference type="NCBI Taxonomy" id="269237"/>
    <lineage>
        <taxon>Bacteria</taxon>
        <taxon>Pseudomonadati</taxon>
        <taxon>Campylobacterota</taxon>
        <taxon>Epsilonproteobacteria</taxon>
        <taxon>Campylobacterales</taxon>
        <taxon>Sulfurovaceae</taxon>
        <taxon>Sulfurovum</taxon>
        <taxon>environmental samples</taxon>
    </lineage>
</organism>
<keyword evidence="1" id="KW-1133">Transmembrane helix</keyword>
<reference evidence="2" key="1">
    <citation type="submission" date="2020-01" db="EMBL/GenBank/DDBJ databases">
        <authorList>
            <person name="Meier V. D."/>
            <person name="Meier V D."/>
        </authorList>
    </citation>
    <scope>NUCLEOTIDE SEQUENCE</scope>
    <source>
        <strain evidence="2">HLG_WM_MAG_03</strain>
    </source>
</reference>
<feature type="transmembrane region" description="Helical" evidence="1">
    <location>
        <begin position="51"/>
        <end position="73"/>
    </location>
</feature>
<evidence type="ECO:0008006" key="3">
    <source>
        <dbReference type="Google" id="ProtNLM"/>
    </source>
</evidence>
<feature type="transmembrane region" description="Helical" evidence="1">
    <location>
        <begin position="286"/>
        <end position="305"/>
    </location>
</feature>
<evidence type="ECO:0000256" key="1">
    <source>
        <dbReference type="SAM" id="Phobius"/>
    </source>
</evidence>
<dbReference type="EMBL" id="CACVAR010000332">
    <property type="protein sequence ID" value="CAA6822107.1"/>
    <property type="molecule type" value="Genomic_DNA"/>
</dbReference>
<proteinExistence type="predicted"/>
<dbReference type="Pfam" id="PF13687">
    <property type="entry name" value="DUF4153"/>
    <property type="match status" value="1"/>
</dbReference>
<feature type="non-terminal residue" evidence="2">
    <location>
        <position position="1"/>
    </location>
</feature>
<feature type="transmembrane region" description="Helical" evidence="1">
    <location>
        <begin position="198"/>
        <end position="218"/>
    </location>
</feature>
<sequence length="547" mass="63881">KVAFVATLGVLLFPALQLLARSIIFPIIGVVLLAFYYYLLPQNIEDINFSVGMRHFLLGTAFFFMIFWAPFIFRKSDNDTFWEHAQSIIFGLITAIFFSIIVYGGLAAALFAIEKLFHFDIQSVRYGQLAILIFGIFGINFFLSQIPKHPLFLEVRPYSKIKRLFAKNILAPIAIVYFIILFTYTAKILINMTWPSGTLSWIIVAFSFVAIISFLFLSPYLKKSSLTQRLIWFAIFLQTIVLGMALWIRVEEYGISYNRYLLGLFGLWLALMSLYFMLFEKAKQKWLFIFASLFIFVSQFGPYSATNITKQSQVDRLVKLIETAHPRSEELDMKRKYEISDGLAYVEDHYELKTFKKIIPSIFKKYTRAKEKQNNEEIYASQEYIYNFASYATKELGFKFVSKWDWKSYERNNGVEVETHSFYSSYNNERTLKTKGYDWLVNFNIYSYETVQSIKIDKNLSIASNKQTLKVQEQEQKRTLLTVNLNTFIKTILKNSNSNGELTQDELTYEHDNNSSRIKIMFQSLNINKNENIDSFNAKILFTIKEP</sequence>
<feature type="transmembrane region" description="Helical" evidence="1">
    <location>
        <begin position="85"/>
        <end position="113"/>
    </location>
</feature>
<protein>
    <recommendedName>
        <fullName evidence="3">DUF4153 domain-containing protein</fullName>
    </recommendedName>
</protein>
<accession>A0A6S6TVE9</accession>
<keyword evidence="1" id="KW-0472">Membrane</keyword>
<name>A0A6S6TVE9_9BACT</name>
<feature type="transmembrane region" description="Helical" evidence="1">
    <location>
        <begin position="164"/>
        <end position="186"/>
    </location>
</feature>
<gene>
    <name evidence="2" type="ORF">HELGO_WM55322</name>
</gene>
<feature type="transmembrane region" description="Helical" evidence="1">
    <location>
        <begin position="125"/>
        <end position="143"/>
    </location>
</feature>
<dbReference type="AlphaFoldDB" id="A0A6S6TVE9"/>
<evidence type="ECO:0000313" key="2">
    <source>
        <dbReference type="EMBL" id="CAA6822107.1"/>
    </source>
</evidence>
<dbReference type="InterPro" id="IPR025291">
    <property type="entry name" value="DUF4153"/>
</dbReference>
<feature type="transmembrane region" description="Helical" evidence="1">
    <location>
        <begin position="230"/>
        <end position="248"/>
    </location>
</feature>
<feature type="transmembrane region" description="Helical" evidence="1">
    <location>
        <begin position="18"/>
        <end position="39"/>
    </location>
</feature>
<keyword evidence="1" id="KW-0812">Transmembrane</keyword>